<evidence type="ECO:0000256" key="1">
    <source>
        <dbReference type="SAM" id="MobiDB-lite"/>
    </source>
</evidence>
<gene>
    <name evidence="2" type="ORF">OSTQU699_LOCUS1450</name>
</gene>
<accession>A0A8S1IMK2</accession>
<comment type="caution">
    <text evidence="2">The sequence shown here is derived from an EMBL/GenBank/DDBJ whole genome shotgun (WGS) entry which is preliminary data.</text>
</comment>
<feature type="region of interest" description="Disordered" evidence="1">
    <location>
        <begin position="1"/>
        <end position="97"/>
    </location>
</feature>
<evidence type="ECO:0000313" key="3">
    <source>
        <dbReference type="Proteomes" id="UP000708148"/>
    </source>
</evidence>
<reference evidence="2" key="1">
    <citation type="submission" date="2020-12" db="EMBL/GenBank/DDBJ databases">
        <authorList>
            <person name="Iha C."/>
        </authorList>
    </citation>
    <scope>NUCLEOTIDE SEQUENCE</scope>
</reference>
<name>A0A8S1IMK2_9CHLO</name>
<sequence>MACLGQEMAPEAGNGESPRLQATPGPSDRDSSSPAWTSSADGFDRDDLPLGFRDAWRQNKKQPAGTHSRTHHHPSYAAVHEDASGSTSTCDRQLEEGEERKGKRAWRWLAPRRLCLKSSCRRFREQQRRKWARAELRIRKLEMRASGHKSLEQENDFLRVANGRLASVAREQQEKISELTNGQRLPSFINLRLGLAHKTTASVGRTSGTDVPPKSHCRLRGAPSGPLHQAEVQSEVHDAKLMDNMGAKVQALRSFLVEKSILKDGARASEGDVRVIQDMLSTILEVAVGVARTKVPKPCDLASGRSPKAGLSEEGVQHCRECLGALNLTAQQMLAISKLASEQEAQINKIYESRSALNDQARVVLRKFSAASQEMRSVWSEMKQNVRREYVAMVDGLRELLMTILEPVQAALLIVDAQSAGADALGLVAALACAFSASRAPAESAVDGDLCLA</sequence>
<evidence type="ECO:0000313" key="2">
    <source>
        <dbReference type="EMBL" id="CAD7696089.1"/>
    </source>
</evidence>
<dbReference type="Proteomes" id="UP000708148">
    <property type="component" value="Unassembled WGS sequence"/>
</dbReference>
<proteinExistence type="predicted"/>
<keyword evidence="3" id="KW-1185">Reference proteome</keyword>
<dbReference type="EMBL" id="CAJHUC010000430">
    <property type="protein sequence ID" value="CAD7696089.1"/>
    <property type="molecule type" value="Genomic_DNA"/>
</dbReference>
<protein>
    <submittedName>
        <fullName evidence="2">Uncharacterized protein</fullName>
    </submittedName>
</protein>
<dbReference type="AlphaFoldDB" id="A0A8S1IMK2"/>
<organism evidence="2 3">
    <name type="scientific">Ostreobium quekettii</name>
    <dbReference type="NCBI Taxonomy" id="121088"/>
    <lineage>
        <taxon>Eukaryota</taxon>
        <taxon>Viridiplantae</taxon>
        <taxon>Chlorophyta</taxon>
        <taxon>core chlorophytes</taxon>
        <taxon>Ulvophyceae</taxon>
        <taxon>TCBD clade</taxon>
        <taxon>Bryopsidales</taxon>
        <taxon>Ostreobineae</taxon>
        <taxon>Ostreobiaceae</taxon>
        <taxon>Ostreobium</taxon>
    </lineage>
</organism>